<organism evidence="2 3">
    <name type="scientific">Calycina marina</name>
    <dbReference type="NCBI Taxonomy" id="1763456"/>
    <lineage>
        <taxon>Eukaryota</taxon>
        <taxon>Fungi</taxon>
        <taxon>Dikarya</taxon>
        <taxon>Ascomycota</taxon>
        <taxon>Pezizomycotina</taxon>
        <taxon>Leotiomycetes</taxon>
        <taxon>Helotiales</taxon>
        <taxon>Pezizellaceae</taxon>
        <taxon>Calycina</taxon>
    </lineage>
</organism>
<accession>A0A9P7Z7A4</accession>
<feature type="transmembrane region" description="Helical" evidence="1">
    <location>
        <begin position="52"/>
        <end position="74"/>
    </location>
</feature>
<reference evidence="2" key="1">
    <citation type="journal article" date="2021" name="IMA Fungus">
        <title>Genomic characterization of three marine fungi, including Emericellopsis atlantica sp. nov. with signatures of a generalist lifestyle and marine biomass degradation.</title>
        <authorList>
            <person name="Hagestad O.C."/>
            <person name="Hou L."/>
            <person name="Andersen J.H."/>
            <person name="Hansen E.H."/>
            <person name="Altermark B."/>
            <person name="Li C."/>
            <person name="Kuhnert E."/>
            <person name="Cox R.J."/>
            <person name="Crous P.W."/>
            <person name="Spatafora J.W."/>
            <person name="Lail K."/>
            <person name="Amirebrahimi M."/>
            <person name="Lipzen A."/>
            <person name="Pangilinan J."/>
            <person name="Andreopoulos W."/>
            <person name="Hayes R.D."/>
            <person name="Ng V."/>
            <person name="Grigoriev I.V."/>
            <person name="Jackson S.A."/>
            <person name="Sutton T.D.S."/>
            <person name="Dobson A.D.W."/>
            <person name="Rama T."/>
        </authorList>
    </citation>
    <scope>NUCLEOTIDE SEQUENCE</scope>
    <source>
        <strain evidence="2">TRa3180A</strain>
    </source>
</reference>
<evidence type="ECO:0000256" key="1">
    <source>
        <dbReference type="SAM" id="Phobius"/>
    </source>
</evidence>
<proteinExistence type="predicted"/>
<dbReference type="AlphaFoldDB" id="A0A9P7Z7A4"/>
<protein>
    <submittedName>
        <fullName evidence="2">Uncharacterized protein</fullName>
    </submittedName>
</protein>
<sequence length="91" mass="9912">MVRFCSIKGLLVVNTTVALSEGFGYFLGGRLLSSHYDLLSEFVLKVDRSQQVLQYSTVICWLYAPCGACFSGVVRCCSRAPRSSTTGAAFT</sequence>
<keyword evidence="3" id="KW-1185">Reference proteome</keyword>
<evidence type="ECO:0000313" key="3">
    <source>
        <dbReference type="Proteomes" id="UP000887226"/>
    </source>
</evidence>
<gene>
    <name evidence="2" type="ORF">BJ878DRAFT_496510</name>
</gene>
<keyword evidence="1" id="KW-0472">Membrane</keyword>
<dbReference type="EMBL" id="MU253799">
    <property type="protein sequence ID" value="KAG9246576.1"/>
    <property type="molecule type" value="Genomic_DNA"/>
</dbReference>
<dbReference type="Proteomes" id="UP000887226">
    <property type="component" value="Unassembled WGS sequence"/>
</dbReference>
<keyword evidence="1" id="KW-1133">Transmembrane helix</keyword>
<keyword evidence="1" id="KW-0812">Transmembrane</keyword>
<comment type="caution">
    <text evidence="2">The sequence shown here is derived from an EMBL/GenBank/DDBJ whole genome shotgun (WGS) entry which is preliminary data.</text>
</comment>
<name>A0A9P7Z7A4_9HELO</name>
<feature type="transmembrane region" description="Helical" evidence="1">
    <location>
        <begin position="12"/>
        <end position="32"/>
    </location>
</feature>
<evidence type="ECO:0000313" key="2">
    <source>
        <dbReference type="EMBL" id="KAG9246576.1"/>
    </source>
</evidence>